<dbReference type="InterPro" id="IPR010683">
    <property type="entry name" value="DUF1262"/>
</dbReference>
<dbReference type="EMBL" id="JABTTQ020003493">
    <property type="protein sequence ID" value="KAK6116390.1"/>
    <property type="molecule type" value="Genomic_DNA"/>
</dbReference>
<evidence type="ECO:0000313" key="2">
    <source>
        <dbReference type="Proteomes" id="UP001318860"/>
    </source>
</evidence>
<accession>A0ABR0U1N8</accession>
<proteinExistence type="predicted"/>
<dbReference type="Pfam" id="PF06880">
    <property type="entry name" value="DUF1262"/>
    <property type="match status" value="1"/>
</dbReference>
<dbReference type="Proteomes" id="UP001318860">
    <property type="component" value="Unassembled WGS sequence"/>
</dbReference>
<organism evidence="1 2">
    <name type="scientific">Rehmannia glutinosa</name>
    <name type="common">Chinese foxglove</name>
    <dbReference type="NCBI Taxonomy" id="99300"/>
    <lineage>
        <taxon>Eukaryota</taxon>
        <taxon>Viridiplantae</taxon>
        <taxon>Streptophyta</taxon>
        <taxon>Embryophyta</taxon>
        <taxon>Tracheophyta</taxon>
        <taxon>Spermatophyta</taxon>
        <taxon>Magnoliopsida</taxon>
        <taxon>eudicotyledons</taxon>
        <taxon>Gunneridae</taxon>
        <taxon>Pentapetalae</taxon>
        <taxon>asterids</taxon>
        <taxon>lamiids</taxon>
        <taxon>Lamiales</taxon>
        <taxon>Orobanchaceae</taxon>
        <taxon>Rehmannieae</taxon>
        <taxon>Rehmannia</taxon>
    </lineage>
</organism>
<reference evidence="1 2" key="1">
    <citation type="journal article" date="2021" name="Comput. Struct. Biotechnol. J.">
        <title>De novo genome assembly of the potent medicinal plant Rehmannia glutinosa using nanopore technology.</title>
        <authorList>
            <person name="Ma L."/>
            <person name="Dong C."/>
            <person name="Song C."/>
            <person name="Wang X."/>
            <person name="Zheng X."/>
            <person name="Niu Y."/>
            <person name="Chen S."/>
            <person name="Feng W."/>
        </authorList>
    </citation>
    <scope>NUCLEOTIDE SEQUENCE [LARGE SCALE GENOMIC DNA]</scope>
    <source>
        <strain evidence="1">DH-2019</strain>
    </source>
</reference>
<protein>
    <submittedName>
        <fullName evidence="1">Uncharacterized protein</fullName>
    </submittedName>
</protein>
<dbReference type="PANTHER" id="PTHR31050">
    <property type="entry name" value="OS08G0413200 PROTEIN"/>
    <property type="match status" value="1"/>
</dbReference>
<dbReference type="PANTHER" id="PTHR31050:SF3">
    <property type="entry name" value="OS08G0412800 PROTEIN"/>
    <property type="match status" value="1"/>
</dbReference>
<comment type="caution">
    <text evidence="1">The sequence shown here is derived from an EMBL/GenBank/DDBJ whole genome shotgun (WGS) entry which is preliminary data.</text>
</comment>
<name>A0ABR0U1N8_REHGL</name>
<gene>
    <name evidence="1" type="ORF">DH2020_049852</name>
</gene>
<keyword evidence="2" id="KW-1185">Reference proteome</keyword>
<sequence>MYVTRPLSQLLKSPDILTAPPDGPNSGYMVIQDEESECYSCFGCCKKRTVKDLPVPQDKELIVRYTQSTPGQGIDTSEDPLLLIPVLNQPLSCNRYYAIVPHGRHKGEAITCSREEDKVTCCFCRCIKDVKRRPLDPNNIFQQIEIVPYQSFWSTKGSFFAKSIAQDGFPPYFLKLKGWTIKTKTPSNFKLDIAKGVDSKLRARLPNFNFSISRKSCEFVVVGKWYSPFVFVKEGTVKDQVKRSMYYELTLEQRWEQVFTCRNTTNDNRVAIDVVLEKEEVFVGGSKAVWNERSVVDGVIWFTGRGPGRGETRVGLRVEIVERMKWEQERGGWRGGDERQVRINRVERFKKGGGWNEFGLYVLVERFNLKRMDGSLVMSYDFKHFHQMKTKWE</sequence>
<evidence type="ECO:0000313" key="1">
    <source>
        <dbReference type="EMBL" id="KAK6116390.1"/>
    </source>
</evidence>